<keyword evidence="2" id="KW-0472">Membrane</keyword>
<feature type="compositionally biased region" description="Polar residues" evidence="1">
    <location>
        <begin position="72"/>
        <end position="87"/>
    </location>
</feature>
<proteinExistence type="predicted"/>
<feature type="signal peptide" evidence="3">
    <location>
        <begin position="1"/>
        <end position="20"/>
    </location>
</feature>
<protein>
    <submittedName>
        <fullName evidence="4">Uncharacterized protein</fullName>
    </submittedName>
</protein>
<dbReference type="AlphaFoldDB" id="A0A9P5PZE7"/>
<sequence length="182" mass="17740">MVRRNIIALFFASATLVVNGTRPLKNRDTFGEEAASLINVASSAIASAFGTAVPLPSGAANLVSSSDGLAATQASSGQGATKTLTGHTTVEPTITPPSTTSSTSAAAGGASSASVPSPTSGFVTSVTSPPSSSASTSTSSSTPKPTTSHKNGASTVHVRSTNTMFGLVAVLGGAVLGAFIVL</sequence>
<organism evidence="4 5">
    <name type="scientific">Rhodocollybia butyracea</name>
    <dbReference type="NCBI Taxonomy" id="206335"/>
    <lineage>
        <taxon>Eukaryota</taxon>
        <taxon>Fungi</taxon>
        <taxon>Dikarya</taxon>
        <taxon>Basidiomycota</taxon>
        <taxon>Agaricomycotina</taxon>
        <taxon>Agaricomycetes</taxon>
        <taxon>Agaricomycetidae</taxon>
        <taxon>Agaricales</taxon>
        <taxon>Marasmiineae</taxon>
        <taxon>Omphalotaceae</taxon>
        <taxon>Rhodocollybia</taxon>
    </lineage>
</organism>
<evidence type="ECO:0000256" key="2">
    <source>
        <dbReference type="SAM" id="Phobius"/>
    </source>
</evidence>
<comment type="caution">
    <text evidence="4">The sequence shown here is derived from an EMBL/GenBank/DDBJ whole genome shotgun (WGS) entry which is preliminary data.</text>
</comment>
<evidence type="ECO:0000313" key="5">
    <source>
        <dbReference type="Proteomes" id="UP000772434"/>
    </source>
</evidence>
<keyword evidence="3" id="KW-0732">Signal</keyword>
<evidence type="ECO:0000256" key="3">
    <source>
        <dbReference type="SAM" id="SignalP"/>
    </source>
</evidence>
<gene>
    <name evidence="4" type="ORF">BDP27DRAFT_1360788</name>
</gene>
<accession>A0A9P5PZE7</accession>
<evidence type="ECO:0000313" key="4">
    <source>
        <dbReference type="EMBL" id="KAF9072728.1"/>
    </source>
</evidence>
<dbReference type="Proteomes" id="UP000772434">
    <property type="component" value="Unassembled WGS sequence"/>
</dbReference>
<reference evidence="4" key="1">
    <citation type="submission" date="2020-11" db="EMBL/GenBank/DDBJ databases">
        <authorList>
            <consortium name="DOE Joint Genome Institute"/>
            <person name="Ahrendt S."/>
            <person name="Riley R."/>
            <person name="Andreopoulos W."/>
            <person name="Labutti K."/>
            <person name="Pangilinan J."/>
            <person name="Ruiz-Duenas F.J."/>
            <person name="Barrasa J.M."/>
            <person name="Sanchez-Garcia M."/>
            <person name="Camarero S."/>
            <person name="Miyauchi S."/>
            <person name="Serrano A."/>
            <person name="Linde D."/>
            <person name="Babiker R."/>
            <person name="Drula E."/>
            <person name="Ayuso-Fernandez I."/>
            <person name="Pacheco R."/>
            <person name="Padilla G."/>
            <person name="Ferreira P."/>
            <person name="Barriuso J."/>
            <person name="Kellner H."/>
            <person name="Castanera R."/>
            <person name="Alfaro M."/>
            <person name="Ramirez L."/>
            <person name="Pisabarro A.G."/>
            <person name="Kuo A."/>
            <person name="Tritt A."/>
            <person name="Lipzen A."/>
            <person name="He G."/>
            <person name="Yan M."/>
            <person name="Ng V."/>
            <person name="Cullen D."/>
            <person name="Martin F."/>
            <person name="Rosso M.-N."/>
            <person name="Henrissat B."/>
            <person name="Hibbett D."/>
            <person name="Martinez A.T."/>
            <person name="Grigoriev I.V."/>
        </authorList>
    </citation>
    <scope>NUCLEOTIDE SEQUENCE</scope>
    <source>
        <strain evidence="4">AH 40177</strain>
    </source>
</reference>
<keyword evidence="2" id="KW-1133">Transmembrane helix</keyword>
<keyword evidence="5" id="KW-1185">Reference proteome</keyword>
<keyword evidence="2" id="KW-0812">Transmembrane</keyword>
<dbReference type="EMBL" id="JADNRY010000022">
    <property type="protein sequence ID" value="KAF9072728.1"/>
    <property type="molecule type" value="Genomic_DNA"/>
</dbReference>
<feature type="region of interest" description="Disordered" evidence="1">
    <location>
        <begin position="72"/>
        <end position="154"/>
    </location>
</feature>
<feature type="compositionally biased region" description="Low complexity" evidence="1">
    <location>
        <begin position="88"/>
        <end position="148"/>
    </location>
</feature>
<feature type="transmembrane region" description="Helical" evidence="2">
    <location>
        <begin position="164"/>
        <end position="181"/>
    </location>
</feature>
<feature type="chain" id="PRO_5040371833" evidence="3">
    <location>
        <begin position="21"/>
        <end position="182"/>
    </location>
</feature>
<name>A0A9P5PZE7_9AGAR</name>
<evidence type="ECO:0000256" key="1">
    <source>
        <dbReference type="SAM" id="MobiDB-lite"/>
    </source>
</evidence>